<dbReference type="Proteomes" id="UP000184485">
    <property type="component" value="Unassembled WGS sequence"/>
</dbReference>
<evidence type="ECO:0000313" key="2">
    <source>
        <dbReference type="EMBL" id="SHG09891.1"/>
    </source>
</evidence>
<dbReference type="CDD" id="cd00761">
    <property type="entry name" value="Glyco_tranf_GTA_type"/>
    <property type="match status" value="1"/>
</dbReference>
<dbReference type="STRING" id="1122133.SAMN02745157_3597"/>
<dbReference type="InterPro" id="IPR001173">
    <property type="entry name" value="Glyco_trans_2-like"/>
</dbReference>
<reference evidence="2 3" key="1">
    <citation type="submission" date="2016-11" db="EMBL/GenBank/DDBJ databases">
        <authorList>
            <person name="Jaros S."/>
            <person name="Januszkiewicz K."/>
            <person name="Wedrychowicz H."/>
        </authorList>
    </citation>
    <scope>NUCLEOTIDE SEQUENCE [LARGE SCALE GENOMIC DNA]</scope>
    <source>
        <strain evidence="2 3">DSM 19436</strain>
    </source>
</reference>
<dbReference type="PANTHER" id="PTHR43685">
    <property type="entry name" value="GLYCOSYLTRANSFERASE"/>
    <property type="match status" value="1"/>
</dbReference>
<dbReference type="GO" id="GO:0016740">
    <property type="term" value="F:transferase activity"/>
    <property type="evidence" value="ECO:0007669"/>
    <property type="project" value="UniProtKB-KW"/>
</dbReference>
<dbReference type="PANTHER" id="PTHR43685:SF2">
    <property type="entry name" value="GLYCOSYLTRANSFERASE 2-LIKE DOMAIN-CONTAINING PROTEIN"/>
    <property type="match status" value="1"/>
</dbReference>
<accession>A0A1M5H1H3</accession>
<proteinExistence type="predicted"/>
<evidence type="ECO:0000259" key="1">
    <source>
        <dbReference type="Pfam" id="PF00535"/>
    </source>
</evidence>
<sequence length="345" mass="38518">MAETGDEAAALVSQSGRFDAGWYGRLRPHLNGDTEALADYLRHGWLAGLSPSARFDPAAYRAANPDVGEVDPLLHYAREGLQQGRRLKPDTGDAGARDGISMSIILPTRDRGWIVEEAIHSVLVQTHRRFELIVVDDGSNDGTAAQLHERHADDLAEGRIVLIELPEPRGVCYARNVGLAAARYPWIAYVDSDNLVEPHFLETFADGILAHPEAQCFYAEFYHQGNRHHLGQPFDRALLRASNYIDLGAFVHHRDCVGRYAGFDEALRRLVDWDLILSYTRDVSPVFLDEQVMLYREIGGEGRITWAEPLEIALAYVRAKHDIRPEEYASPAKLEADPGPPHPSL</sequence>
<feature type="domain" description="Glycosyltransferase 2-like" evidence="1">
    <location>
        <begin position="103"/>
        <end position="232"/>
    </location>
</feature>
<organism evidence="2 3">
    <name type="scientific">Kaistia soli DSM 19436</name>
    <dbReference type="NCBI Taxonomy" id="1122133"/>
    <lineage>
        <taxon>Bacteria</taxon>
        <taxon>Pseudomonadati</taxon>
        <taxon>Pseudomonadota</taxon>
        <taxon>Alphaproteobacteria</taxon>
        <taxon>Hyphomicrobiales</taxon>
        <taxon>Kaistiaceae</taxon>
        <taxon>Kaistia</taxon>
    </lineage>
</organism>
<dbReference type="EMBL" id="FQUP01000003">
    <property type="protein sequence ID" value="SHG09891.1"/>
    <property type="molecule type" value="Genomic_DNA"/>
</dbReference>
<dbReference type="AlphaFoldDB" id="A0A1M5H1H3"/>
<dbReference type="InterPro" id="IPR029044">
    <property type="entry name" value="Nucleotide-diphossugar_trans"/>
</dbReference>
<name>A0A1M5H1H3_9HYPH</name>
<dbReference type="SUPFAM" id="SSF53448">
    <property type="entry name" value="Nucleotide-diphospho-sugar transferases"/>
    <property type="match status" value="1"/>
</dbReference>
<keyword evidence="3" id="KW-1185">Reference proteome</keyword>
<dbReference type="Pfam" id="PF00535">
    <property type="entry name" value="Glycos_transf_2"/>
    <property type="match status" value="1"/>
</dbReference>
<dbReference type="RefSeq" id="WP_073055367.1">
    <property type="nucleotide sequence ID" value="NZ_FQUP01000003.1"/>
</dbReference>
<dbReference type="Gene3D" id="3.90.550.10">
    <property type="entry name" value="Spore Coat Polysaccharide Biosynthesis Protein SpsA, Chain A"/>
    <property type="match status" value="1"/>
</dbReference>
<dbReference type="InterPro" id="IPR050834">
    <property type="entry name" value="Glycosyltransf_2"/>
</dbReference>
<evidence type="ECO:0000313" key="3">
    <source>
        <dbReference type="Proteomes" id="UP000184485"/>
    </source>
</evidence>
<dbReference type="OrthoDB" id="9794124at2"/>
<keyword evidence="2" id="KW-0808">Transferase</keyword>
<protein>
    <submittedName>
        <fullName evidence="2">Glycosyltransferase involved in cell wall bisynthesis</fullName>
    </submittedName>
</protein>
<gene>
    <name evidence="2" type="ORF">SAMN02745157_3597</name>
</gene>